<dbReference type="RefSeq" id="WP_220209859.1">
    <property type="nucleotide sequence ID" value="NZ_BNJK01000002.1"/>
</dbReference>
<dbReference type="EMBL" id="BNJK01000002">
    <property type="protein sequence ID" value="GHO99209.1"/>
    <property type="molecule type" value="Genomic_DNA"/>
</dbReference>
<evidence type="ECO:0008006" key="3">
    <source>
        <dbReference type="Google" id="ProtNLM"/>
    </source>
</evidence>
<evidence type="ECO:0000313" key="1">
    <source>
        <dbReference type="EMBL" id="GHO99209.1"/>
    </source>
</evidence>
<reference evidence="1" key="1">
    <citation type="submission" date="2020-10" db="EMBL/GenBank/DDBJ databases">
        <title>Taxonomic study of unclassified bacteria belonging to the class Ktedonobacteria.</title>
        <authorList>
            <person name="Yabe S."/>
            <person name="Wang C.M."/>
            <person name="Zheng Y."/>
            <person name="Sakai Y."/>
            <person name="Cavaletti L."/>
            <person name="Monciardini P."/>
            <person name="Donadio S."/>
        </authorList>
    </citation>
    <scope>NUCLEOTIDE SEQUENCE</scope>
    <source>
        <strain evidence="1">ID150040</strain>
    </source>
</reference>
<organism evidence="1 2">
    <name type="scientific">Reticulibacter mediterranei</name>
    <dbReference type="NCBI Taxonomy" id="2778369"/>
    <lineage>
        <taxon>Bacteria</taxon>
        <taxon>Bacillati</taxon>
        <taxon>Chloroflexota</taxon>
        <taxon>Ktedonobacteria</taxon>
        <taxon>Ktedonobacterales</taxon>
        <taxon>Reticulibacteraceae</taxon>
        <taxon>Reticulibacter</taxon>
    </lineage>
</organism>
<keyword evidence="2" id="KW-1185">Reference proteome</keyword>
<dbReference type="SUPFAM" id="SSF55931">
    <property type="entry name" value="Glutamine synthetase/guanido kinase"/>
    <property type="match status" value="1"/>
</dbReference>
<dbReference type="GO" id="GO:0003824">
    <property type="term" value="F:catalytic activity"/>
    <property type="evidence" value="ECO:0007669"/>
    <property type="project" value="InterPro"/>
</dbReference>
<dbReference type="Proteomes" id="UP000597444">
    <property type="component" value="Unassembled WGS sequence"/>
</dbReference>
<comment type="caution">
    <text evidence="1">The sequence shown here is derived from an EMBL/GenBank/DDBJ whole genome shotgun (WGS) entry which is preliminary data.</text>
</comment>
<accession>A0A8J3INZ6</accession>
<dbReference type="Gene3D" id="3.30.590.20">
    <property type="match status" value="1"/>
</dbReference>
<evidence type="ECO:0000313" key="2">
    <source>
        <dbReference type="Proteomes" id="UP000597444"/>
    </source>
</evidence>
<proteinExistence type="predicted"/>
<gene>
    <name evidence="1" type="ORF">KSF_092570</name>
</gene>
<protein>
    <recommendedName>
        <fullName evidence="3">Glutamate--cysteine ligase</fullName>
    </recommendedName>
</protein>
<sequence length="372" mass="41381">MFAFGIEHEVAFLKEDGQFVDFVSTSFETLDAIVADLPIFEGDYPQLRIGDAGIKRKRWYIEGYERYDLSGKVTSCPPKGIEIRTTIHSSIQGAVDELSTSFDILRKGSIRAGLIPVLTSFNPFRTEFVPDPPLNEFERDRKRLSPEKRTAVIPMLTQGPDLNLSVPGLSTEEIIDIGRKLTYYSPYIVPFSFSSPFYDGKLWNGLSVRTFQRTGARPAAMVFLGKPEELIVSNPSLTKIARLPAEVGRIEFKACDSCDNFEIYGALLALLKGLMLDKTLAGRATVPDGPLHQLSARQGFSDEQIAEGTHKILQAATSALHNDADLNWLKSLNTMLESRTTPAHDLIRAYQTSGSIERALRSTYMNSLEPIP</sequence>
<dbReference type="InterPro" id="IPR014746">
    <property type="entry name" value="Gln_synth/guanido_kin_cat_dom"/>
</dbReference>
<name>A0A8J3INZ6_9CHLR</name>
<dbReference type="AlphaFoldDB" id="A0A8J3INZ6"/>